<reference evidence="2" key="1">
    <citation type="journal article" date="2016" name="Proc. Natl. Acad. Sci. U.S.A.">
        <title>Lipid metabolic changes in an early divergent fungus govern the establishment of a mutualistic symbiosis with endobacteria.</title>
        <authorList>
            <person name="Lastovetsky O.A."/>
            <person name="Gaspar M.L."/>
            <person name="Mondo S.J."/>
            <person name="LaButti K.M."/>
            <person name="Sandor L."/>
            <person name="Grigoriev I.V."/>
            <person name="Henry S.A."/>
            <person name="Pawlowska T.E."/>
        </authorList>
    </citation>
    <scope>NUCLEOTIDE SEQUENCE [LARGE SCALE GENOMIC DNA]</scope>
    <source>
        <strain evidence="2">ATCC 52814</strain>
    </source>
</reference>
<dbReference type="EMBL" id="KV921990">
    <property type="protein sequence ID" value="ORE03835.1"/>
    <property type="molecule type" value="Genomic_DNA"/>
</dbReference>
<gene>
    <name evidence="2" type="ORF">BCV72DRAFT_314344</name>
</gene>
<keyword evidence="1" id="KW-0812">Transmembrane</keyword>
<organism evidence="2">
    <name type="scientific">Rhizopus microsporus var. microsporus</name>
    <dbReference type="NCBI Taxonomy" id="86635"/>
    <lineage>
        <taxon>Eukaryota</taxon>
        <taxon>Fungi</taxon>
        <taxon>Fungi incertae sedis</taxon>
        <taxon>Mucoromycota</taxon>
        <taxon>Mucoromycotina</taxon>
        <taxon>Mucoromycetes</taxon>
        <taxon>Mucorales</taxon>
        <taxon>Mucorineae</taxon>
        <taxon>Rhizopodaceae</taxon>
        <taxon>Rhizopus</taxon>
    </lineage>
</organism>
<sequence length="118" mass="13155">IKNQVQKPLTWKVKIGCAFFKQVFLDNIASFRVSKQSECVVVLSSPGLTSPYPSCLPNFNYINVDMIASGRISGAVSSILFSHFEITFFIMSANIPDNKGFIISCLNICFSNFVLLYN</sequence>
<evidence type="ECO:0000313" key="2">
    <source>
        <dbReference type="EMBL" id="ORE03835.1"/>
    </source>
</evidence>
<feature type="transmembrane region" description="Helical" evidence="1">
    <location>
        <begin position="75"/>
        <end position="95"/>
    </location>
</feature>
<dbReference type="AlphaFoldDB" id="A0A1X0QVR2"/>
<keyword evidence="1" id="KW-1133">Transmembrane helix</keyword>
<accession>A0A1X0QVR2</accession>
<name>A0A1X0QVR2_RHIZD</name>
<evidence type="ECO:0000256" key="1">
    <source>
        <dbReference type="SAM" id="Phobius"/>
    </source>
</evidence>
<feature type="transmembrane region" description="Helical" evidence="1">
    <location>
        <begin position="101"/>
        <end position="117"/>
    </location>
</feature>
<proteinExistence type="predicted"/>
<dbReference type="VEuPathDB" id="FungiDB:BCV72DRAFT_314344"/>
<keyword evidence="1" id="KW-0472">Membrane</keyword>
<dbReference type="Proteomes" id="UP000242414">
    <property type="component" value="Unassembled WGS sequence"/>
</dbReference>
<protein>
    <submittedName>
        <fullName evidence="2">Uncharacterized protein</fullName>
    </submittedName>
</protein>
<feature type="non-terminal residue" evidence="2">
    <location>
        <position position="1"/>
    </location>
</feature>